<dbReference type="Proteomes" id="UP001211065">
    <property type="component" value="Unassembled WGS sequence"/>
</dbReference>
<evidence type="ECO:0000313" key="4">
    <source>
        <dbReference type="Proteomes" id="UP001211065"/>
    </source>
</evidence>
<feature type="transmembrane region" description="Helical" evidence="1">
    <location>
        <begin position="373"/>
        <end position="392"/>
    </location>
</feature>
<feature type="transmembrane region" description="Helical" evidence="1">
    <location>
        <begin position="500"/>
        <end position="521"/>
    </location>
</feature>
<dbReference type="PANTHER" id="PTHR36851:SF1">
    <property type="entry name" value="GLYCO_TRANS_2-LIKE DOMAIN-CONTAINING PROTEIN"/>
    <property type="match status" value="1"/>
</dbReference>
<proteinExistence type="predicted"/>
<evidence type="ECO:0000259" key="2">
    <source>
        <dbReference type="Pfam" id="PF13632"/>
    </source>
</evidence>
<dbReference type="Pfam" id="PF13632">
    <property type="entry name" value="Glyco_trans_2_3"/>
    <property type="match status" value="1"/>
</dbReference>
<evidence type="ECO:0000313" key="3">
    <source>
        <dbReference type="EMBL" id="KAJ3214763.1"/>
    </source>
</evidence>
<dbReference type="PANTHER" id="PTHR36851">
    <property type="entry name" value="UNNAMED PRODUCT"/>
    <property type="match status" value="1"/>
</dbReference>
<dbReference type="InterPro" id="IPR001173">
    <property type="entry name" value="Glyco_trans_2-like"/>
</dbReference>
<dbReference type="InterPro" id="IPR029044">
    <property type="entry name" value="Nucleotide-diphossugar_trans"/>
</dbReference>
<reference evidence="3" key="1">
    <citation type="submission" date="2020-05" db="EMBL/GenBank/DDBJ databases">
        <title>Phylogenomic resolution of chytrid fungi.</title>
        <authorList>
            <person name="Stajich J.E."/>
            <person name="Amses K."/>
            <person name="Simmons R."/>
            <person name="Seto K."/>
            <person name="Myers J."/>
            <person name="Bonds A."/>
            <person name="Quandt C.A."/>
            <person name="Barry K."/>
            <person name="Liu P."/>
            <person name="Grigoriev I."/>
            <person name="Longcore J.E."/>
            <person name="James T.Y."/>
        </authorList>
    </citation>
    <scope>NUCLEOTIDE SEQUENCE</scope>
    <source>
        <strain evidence="3">JEL0476</strain>
    </source>
</reference>
<dbReference type="EMBL" id="JADGJW010000593">
    <property type="protein sequence ID" value="KAJ3214763.1"/>
    <property type="molecule type" value="Genomic_DNA"/>
</dbReference>
<dbReference type="SUPFAM" id="SSF53448">
    <property type="entry name" value="Nucleotide-diphospho-sugar transferases"/>
    <property type="match status" value="1"/>
</dbReference>
<dbReference type="AlphaFoldDB" id="A0AAD5TXR3"/>
<comment type="caution">
    <text evidence="3">The sequence shown here is derived from an EMBL/GenBank/DDBJ whole genome shotgun (WGS) entry which is preliminary data.</text>
</comment>
<sequence length="620" mass="69678">MAYGIYNAYHKSILHATTNWLEKYCNETGSSGPSDTSHDLPFSDIIHVIILPNFSETLETLCETLDVLASHTMALTQYKICLAMEETEFGSKQKALVLMRLYSDSFFEIVYTIHPANLPGEIRGKSSNVAWAAKEMAHNAADGLKGRHSHEIVTIVDADTCFAEDYFTSVTYHYCTATPEQRKMLMFMPPTVFDRNLNQVPAFVRIYDIGWSIGVMSNFHDSSIIKFPCSAYSISMDLCVTVNFWDTTPEAIGEDFHMYLKCLFSTQGRVIVKTIFSPASCCNVEGIGNGISGYLDGLKAKLIQSIRHMWAALDIGYILRRILLGVLAPEYDLMVNQSSIADDKLIPNRSKFGGLTFKLFVNLIHRALEAQTLIGQAFLFMLFSLIIIPSGGSHGYIWNLLTTSSVHPYVELISKISAFTQLLILIPNVLILIYYQKYHKFVGFERWILQPMDKKESLTINSKSKFFQRSHLSKANKNFKVSRLGRRPTLFSERSLKKQFVEGLFTPIFVGVLYYLIPVFFCQIKQLFTDKLDYQVAGKPTVYNSNVSSGSDNNLELLLTKNMNDINSGNDGSINASANNLNNIVITLHQNDFNAEGNDLVEVLSDEGYGGSDTSFCSKI</sequence>
<name>A0AAD5TXR3_9FUNG</name>
<feature type="transmembrane region" description="Helical" evidence="1">
    <location>
        <begin position="412"/>
        <end position="435"/>
    </location>
</feature>
<keyword evidence="1" id="KW-1133">Transmembrane helix</keyword>
<keyword evidence="1" id="KW-0472">Membrane</keyword>
<protein>
    <recommendedName>
        <fullName evidence="2">Glycosyltransferase 2-like domain-containing protein</fullName>
    </recommendedName>
</protein>
<evidence type="ECO:0000256" key="1">
    <source>
        <dbReference type="SAM" id="Phobius"/>
    </source>
</evidence>
<organism evidence="3 4">
    <name type="scientific">Clydaea vesicula</name>
    <dbReference type="NCBI Taxonomy" id="447962"/>
    <lineage>
        <taxon>Eukaryota</taxon>
        <taxon>Fungi</taxon>
        <taxon>Fungi incertae sedis</taxon>
        <taxon>Chytridiomycota</taxon>
        <taxon>Chytridiomycota incertae sedis</taxon>
        <taxon>Chytridiomycetes</taxon>
        <taxon>Lobulomycetales</taxon>
        <taxon>Lobulomycetaceae</taxon>
        <taxon>Clydaea</taxon>
    </lineage>
</organism>
<gene>
    <name evidence="3" type="ORF">HK099_006679</name>
</gene>
<keyword evidence="4" id="KW-1185">Reference proteome</keyword>
<accession>A0AAD5TXR3</accession>
<feature type="domain" description="Glycosyltransferase 2-like" evidence="2">
    <location>
        <begin position="152"/>
        <end position="386"/>
    </location>
</feature>
<keyword evidence="1" id="KW-0812">Transmembrane</keyword>